<dbReference type="SUPFAM" id="SSF55961">
    <property type="entry name" value="Bet v1-like"/>
    <property type="match status" value="1"/>
</dbReference>
<dbReference type="AlphaFoldDB" id="A0A1H6LG25"/>
<dbReference type="EMBL" id="LT629971">
    <property type="protein sequence ID" value="SEH83695.1"/>
    <property type="molecule type" value="Genomic_DNA"/>
</dbReference>
<proteinExistence type="predicted"/>
<dbReference type="RefSeq" id="WP_083409233.1">
    <property type="nucleotide sequence ID" value="NZ_LT629971.1"/>
</dbReference>
<name>A0A1H6LG25_MYCRU</name>
<sequence>MIIERAGTVDAPVARVWERIVTPEGINDEMRPWMTMSMPRGARDLTVDTVPVGTPVGRCWLRLFGVLPFDYDDLMIAELWPGRGFHEESTMLSMRLWRHERTLDPVDEARTVVRDRLTFELRGPLRVLTPVIAAGIGALFSHRQRRLARHFGG</sequence>
<dbReference type="Gene3D" id="3.30.530.20">
    <property type="match status" value="1"/>
</dbReference>
<evidence type="ECO:0000313" key="1">
    <source>
        <dbReference type="EMBL" id="SEH83695.1"/>
    </source>
</evidence>
<dbReference type="STRING" id="370526.SAMN04489835_4718"/>
<accession>A0A1H6LG25</accession>
<evidence type="ECO:0000313" key="2">
    <source>
        <dbReference type="Proteomes" id="UP000182915"/>
    </source>
</evidence>
<gene>
    <name evidence="1" type="ORF">SAMN04489835_4718</name>
</gene>
<dbReference type="InterPro" id="IPR023393">
    <property type="entry name" value="START-like_dom_sf"/>
</dbReference>
<protein>
    <recommendedName>
        <fullName evidence="3">Ligand-binding SRPBCC domain-containing protein</fullName>
    </recommendedName>
</protein>
<organism evidence="1 2">
    <name type="scientific">Mycolicibacterium rutilum</name>
    <name type="common">Mycobacterium rutilum</name>
    <dbReference type="NCBI Taxonomy" id="370526"/>
    <lineage>
        <taxon>Bacteria</taxon>
        <taxon>Bacillati</taxon>
        <taxon>Actinomycetota</taxon>
        <taxon>Actinomycetes</taxon>
        <taxon>Mycobacteriales</taxon>
        <taxon>Mycobacteriaceae</taxon>
        <taxon>Mycolicibacterium</taxon>
    </lineage>
</organism>
<dbReference type="OrthoDB" id="7063435at2"/>
<dbReference type="Proteomes" id="UP000182915">
    <property type="component" value="Chromosome I"/>
</dbReference>
<evidence type="ECO:0008006" key="3">
    <source>
        <dbReference type="Google" id="ProtNLM"/>
    </source>
</evidence>
<keyword evidence="2" id="KW-1185">Reference proteome</keyword>
<reference evidence="2" key="1">
    <citation type="submission" date="2016-10" db="EMBL/GenBank/DDBJ databases">
        <authorList>
            <person name="Varghese N."/>
            <person name="Submissions S."/>
        </authorList>
    </citation>
    <scope>NUCLEOTIDE SEQUENCE [LARGE SCALE GENOMIC DNA]</scope>
    <source>
        <strain evidence="2">DSM 45405</strain>
    </source>
</reference>